<feature type="region of interest" description="Disordered" evidence="1">
    <location>
        <begin position="337"/>
        <end position="370"/>
    </location>
</feature>
<feature type="region of interest" description="Disordered" evidence="1">
    <location>
        <begin position="19"/>
        <end position="112"/>
    </location>
</feature>
<feature type="compositionally biased region" description="Polar residues" evidence="1">
    <location>
        <begin position="25"/>
        <end position="48"/>
    </location>
</feature>
<dbReference type="AlphaFoldDB" id="A0A0C9VV91"/>
<evidence type="ECO:0000313" key="2">
    <source>
        <dbReference type="EMBL" id="KIJ42206.1"/>
    </source>
</evidence>
<gene>
    <name evidence="2" type="ORF">M422DRAFT_254597</name>
</gene>
<evidence type="ECO:0000256" key="1">
    <source>
        <dbReference type="SAM" id="MobiDB-lite"/>
    </source>
</evidence>
<name>A0A0C9VV91_SPHS4</name>
<dbReference type="Proteomes" id="UP000054279">
    <property type="component" value="Unassembled WGS sequence"/>
</dbReference>
<sequence length="395" mass="43584">MSHHHGPRRVWAEELFVEDIEDSEPTTGLTMGDLTNSPYPSVDPQQSPRMLPLEHPDDPHAQGYGLPTAPSRVQSPVRVDKRPRNAAQGLSSSRLAEASGTAHWGSPSPTRVASITATQGCYSRQGIEHRSESHTDPGRVSPTRGDTEEHFILPTSEVVVLRQEYSEFITLKDNAEVVLAEAMEATEWQNTVFSRVRAFMNRMSPRMKELLLVSANQASGKTLEPEEIKNTISATIKDKLHSDADSVTTVSHTISALDANAQYWSDLSNKATRHSHCALELQLKLAEEKVNNLLHEEAPEEALLETAQEVRNVCFQLDQSTRLHKAGFQQVQFSATTRRNVNSPSRNYGVNPINEAHTPQPEGNAPSVRQGTPALSISAQLDGAVVDMTSVRERP</sequence>
<reference evidence="2 3" key="1">
    <citation type="submission" date="2014-06" db="EMBL/GenBank/DDBJ databases">
        <title>Evolutionary Origins and Diversification of the Mycorrhizal Mutualists.</title>
        <authorList>
            <consortium name="DOE Joint Genome Institute"/>
            <consortium name="Mycorrhizal Genomics Consortium"/>
            <person name="Kohler A."/>
            <person name="Kuo A."/>
            <person name="Nagy L.G."/>
            <person name="Floudas D."/>
            <person name="Copeland A."/>
            <person name="Barry K.W."/>
            <person name="Cichocki N."/>
            <person name="Veneault-Fourrey C."/>
            <person name="LaButti K."/>
            <person name="Lindquist E.A."/>
            <person name="Lipzen A."/>
            <person name="Lundell T."/>
            <person name="Morin E."/>
            <person name="Murat C."/>
            <person name="Riley R."/>
            <person name="Ohm R."/>
            <person name="Sun H."/>
            <person name="Tunlid A."/>
            <person name="Henrissat B."/>
            <person name="Grigoriev I.V."/>
            <person name="Hibbett D.S."/>
            <person name="Martin F."/>
        </authorList>
    </citation>
    <scope>NUCLEOTIDE SEQUENCE [LARGE SCALE GENOMIC DNA]</scope>
    <source>
        <strain evidence="2 3">SS14</strain>
    </source>
</reference>
<dbReference type="EMBL" id="KN837131">
    <property type="protein sequence ID" value="KIJ42206.1"/>
    <property type="molecule type" value="Genomic_DNA"/>
</dbReference>
<dbReference type="HOGENOM" id="CLU_012886_1_0_1"/>
<protein>
    <submittedName>
        <fullName evidence="2">Uncharacterized protein</fullName>
    </submittedName>
</protein>
<feature type="compositionally biased region" description="Basic and acidic residues" evidence="1">
    <location>
        <begin position="126"/>
        <end position="137"/>
    </location>
</feature>
<organism evidence="2 3">
    <name type="scientific">Sphaerobolus stellatus (strain SS14)</name>
    <dbReference type="NCBI Taxonomy" id="990650"/>
    <lineage>
        <taxon>Eukaryota</taxon>
        <taxon>Fungi</taxon>
        <taxon>Dikarya</taxon>
        <taxon>Basidiomycota</taxon>
        <taxon>Agaricomycotina</taxon>
        <taxon>Agaricomycetes</taxon>
        <taxon>Phallomycetidae</taxon>
        <taxon>Geastrales</taxon>
        <taxon>Sphaerobolaceae</taxon>
        <taxon>Sphaerobolus</taxon>
    </lineage>
</organism>
<proteinExistence type="predicted"/>
<feature type="compositionally biased region" description="Polar residues" evidence="1">
    <location>
        <begin position="337"/>
        <end position="348"/>
    </location>
</feature>
<evidence type="ECO:0000313" key="3">
    <source>
        <dbReference type="Proteomes" id="UP000054279"/>
    </source>
</evidence>
<keyword evidence="3" id="KW-1185">Reference proteome</keyword>
<accession>A0A0C9VV91</accession>
<feature type="region of interest" description="Disordered" evidence="1">
    <location>
        <begin position="125"/>
        <end position="146"/>
    </location>
</feature>